<keyword evidence="2" id="KW-0699">rRNA-binding</keyword>
<dbReference type="GO" id="GO:0006412">
    <property type="term" value="P:translation"/>
    <property type="evidence" value="ECO:0007669"/>
    <property type="project" value="InterPro"/>
</dbReference>
<reference evidence="9 10" key="1">
    <citation type="journal article" date="2024" name="Nat. Commun.">
        <title>Phylogenomics reveals the evolutionary origins of lichenization in chlorophyte algae.</title>
        <authorList>
            <person name="Puginier C."/>
            <person name="Libourel C."/>
            <person name="Otte J."/>
            <person name="Skaloud P."/>
            <person name="Haon M."/>
            <person name="Grisel S."/>
            <person name="Petersen M."/>
            <person name="Berrin J.G."/>
            <person name="Delaux P.M."/>
            <person name="Dal Grande F."/>
            <person name="Keller J."/>
        </authorList>
    </citation>
    <scope>NUCLEOTIDE SEQUENCE [LARGE SCALE GENOMIC DNA]</scope>
    <source>
        <strain evidence="9 10">SAG 2036</strain>
    </source>
</reference>
<dbReference type="SUPFAM" id="SSF50447">
    <property type="entry name" value="Translation proteins"/>
    <property type="match status" value="1"/>
</dbReference>
<dbReference type="Pfam" id="PF00297">
    <property type="entry name" value="Ribosomal_L3"/>
    <property type="match status" value="1"/>
</dbReference>
<evidence type="ECO:0000256" key="4">
    <source>
        <dbReference type="ARBA" id="ARBA00022980"/>
    </source>
</evidence>
<evidence type="ECO:0000256" key="8">
    <source>
        <dbReference type="SAM" id="MobiDB-lite"/>
    </source>
</evidence>
<gene>
    <name evidence="9" type="ORF">WJX73_001119</name>
</gene>
<dbReference type="GO" id="GO:0005840">
    <property type="term" value="C:ribosome"/>
    <property type="evidence" value="ECO:0007669"/>
    <property type="project" value="UniProtKB-KW"/>
</dbReference>
<keyword evidence="10" id="KW-1185">Reference proteome</keyword>
<evidence type="ECO:0000313" key="10">
    <source>
        <dbReference type="Proteomes" id="UP001465755"/>
    </source>
</evidence>
<evidence type="ECO:0000256" key="6">
    <source>
        <dbReference type="ARBA" id="ARBA00035213"/>
    </source>
</evidence>
<dbReference type="GO" id="GO:0019843">
    <property type="term" value="F:rRNA binding"/>
    <property type="evidence" value="ECO:0007669"/>
    <property type="project" value="UniProtKB-KW"/>
</dbReference>
<evidence type="ECO:0000256" key="1">
    <source>
        <dbReference type="ARBA" id="ARBA00006540"/>
    </source>
</evidence>
<accession>A0AAW1P7D3</accession>
<dbReference type="HAMAP" id="MF_01325_B">
    <property type="entry name" value="Ribosomal_uL3_B"/>
    <property type="match status" value="1"/>
</dbReference>
<dbReference type="PROSITE" id="PS00474">
    <property type="entry name" value="RIBOSOMAL_L3"/>
    <property type="match status" value="1"/>
</dbReference>
<proteinExistence type="inferred from homology"/>
<dbReference type="PANTHER" id="PTHR11229">
    <property type="entry name" value="50S RIBOSOMAL PROTEIN L3"/>
    <property type="match status" value="1"/>
</dbReference>
<dbReference type="InterPro" id="IPR019927">
    <property type="entry name" value="Ribosomal_uL3_bac/org-type"/>
</dbReference>
<dbReference type="NCBIfam" id="TIGR03625">
    <property type="entry name" value="L3_bact"/>
    <property type="match status" value="1"/>
</dbReference>
<evidence type="ECO:0000256" key="5">
    <source>
        <dbReference type="ARBA" id="ARBA00023274"/>
    </source>
</evidence>
<comment type="caution">
    <text evidence="9">The sequence shown here is derived from an EMBL/GenBank/DDBJ whole genome shotgun (WGS) entry which is preliminary data.</text>
</comment>
<feature type="region of interest" description="Disordered" evidence="8">
    <location>
        <begin position="191"/>
        <end position="213"/>
    </location>
</feature>
<dbReference type="Proteomes" id="UP001465755">
    <property type="component" value="Unassembled WGS sequence"/>
</dbReference>
<name>A0AAW1P7D3_9CHLO</name>
<evidence type="ECO:0000256" key="3">
    <source>
        <dbReference type="ARBA" id="ARBA00022884"/>
    </source>
</evidence>
<dbReference type="EMBL" id="JALJOQ010000042">
    <property type="protein sequence ID" value="KAK9805713.1"/>
    <property type="molecule type" value="Genomic_DNA"/>
</dbReference>
<evidence type="ECO:0000256" key="7">
    <source>
        <dbReference type="RuleBase" id="RU003905"/>
    </source>
</evidence>
<sequence length="285" mass="31097">MQCSIFGRAPQGTRFTCPQHCQVLLTARSQPRRAHGFQVVARSLEAGVGMWGTKAGMTQIFLPDGTRLPCTVIAMEPGNIVTQVKTTETDGYNAVQVGYDVVKHKDFTQDSKKTTRRRNIMTLPEVGHCLKVEAPPLRHLREFRVKSVEGYEPGQQLKLEDTFKEGDKVDVAGTSIGKGFQGTIKRWNHSRGPMSHGSKSHRQHGSIGQSATPARVLPGLKMAGRMGNERKKIRKLQVVQVRTDVNALIVKGAVPGKVGNILEIAPAKIVGITRMSALVVGKGCS</sequence>
<dbReference type="InterPro" id="IPR019926">
    <property type="entry name" value="Ribosomal_uL3_CS"/>
</dbReference>
<keyword evidence="4 7" id="KW-0689">Ribosomal protein</keyword>
<keyword evidence="5 7" id="KW-0687">Ribonucleoprotein</keyword>
<evidence type="ECO:0000256" key="2">
    <source>
        <dbReference type="ARBA" id="ARBA00022730"/>
    </source>
</evidence>
<dbReference type="GO" id="GO:0003735">
    <property type="term" value="F:structural constituent of ribosome"/>
    <property type="evidence" value="ECO:0007669"/>
    <property type="project" value="InterPro"/>
</dbReference>
<dbReference type="PANTHER" id="PTHR11229:SF16">
    <property type="entry name" value="LARGE RIBOSOMAL SUBUNIT PROTEIN UL3C"/>
    <property type="match status" value="1"/>
</dbReference>
<dbReference type="AlphaFoldDB" id="A0AAW1P7D3"/>
<comment type="similarity">
    <text evidence="1 7">Belongs to the universal ribosomal protein uL3 family.</text>
</comment>
<dbReference type="GO" id="GO:1990904">
    <property type="term" value="C:ribonucleoprotein complex"/>
    <property type="evidence" value="ECO:0007669"/>
    <property type="project" value="UniProtKB-KW"/>
</dbReference>
<evidence type="ECO:0000313" key="9">
    <source>
        <dbReference type="EMBL" id="KAK9805713.1"/>
    </source>
</evidence>
<dbReference type="Gene3D" id="3.30.160.810">
    <property type="match status" value="1"/>
</dbReference>
<dbReference type="Gene3D" id="2.40.30.10">
    <property type="entry name" value="Translation factors"/>
    <property type="match status" value="1"/>
</dbReference>
<dbReference type="InterPro" id="IPR009000">
    <property type="entry name" value="Transl_B-barrel_sf"/>
</dbReference>
<organism evidence="9 10">
    <name type="scientific">Symbiochloris irregularis</name>
    <dbReference type="NCBI Taxonomy" id="706552"/>
    <lineage>
        <taxon>Eukaryota</taxon>
        <taxon>Viridiplantae</taxon>
        <taxon>Chlorophyta</taxon>
        <taxon>core chlorophytes</taxon>
        <taxon>Trebouxiophyceae</taxon>
        <taxon>Trebouxiales</taxon>
        <taxon>Trebouxiaceae</taxon>
        <taxon>Symbiochloris</taxon>
    </lineage>
</organism>
<dbReference type="FunFam" id="2.40.30.10:FF:000065">
    <property type="entry name" value="50S ribosomal protein L3, chloroplastic"/>
    <property type="match status" value="1"/>
</dbReference>
<keyword evidence="3" id="KW-0694">RNA-binding</keyword>
<protein>
    <recommendedName>
        <fullName evidence="6">Large ribosomal subunit protein uL3c</fullName>
    </recommendedName>
</protein>
<dbReference type="InterPro" id="IPR000597">
    <property type="entry name" value="Ribosomal_uL3"/>
</dbReference>